<feature type="compositionally biased region" description="Basic residues" evidence="11">
    <location>
        <begin position="221"/>
        <end position="230"/>
    </location>
</feature>
<feature type="compositionally biased region" description="Acidic residues" evidence="11">
    <location>
        <begin position="415"/>
        <end position="438"/>
    </location>
</feature>
<evidence type="ECO:0000256" key="9">
    <source>
        <dbReference type="ARBA" id="ARBA00023136"/>
    </source>
</evidence>
<evidence type="ECO:0000313" key="14">
    <source>
        <dbReference type="Proteomes" id="UP000242146"/>
    </source>
</evidence>
<evidence type="ECO:0000256" key="3">
    <source>
        <dbReference type="ARBA" id="ARBA00022452"/>
    </source>
</evidence>
<dbReference type="EMBL" id="MCGT01000002">
    <property type="protein sequence ID" value="ORX61949.1"/>
    <property type="molecule type" value="Genomic_DNA"/>
</dbReference>
<dbReference type="GO" id="GO:0008289">
    <property type="term" value="F:lipid binding"/>
    <property type="evidence" value="ECO:0007669"/>
    <property type="project" value="UniProtKB-KW"/>
</dbReference>
<dbReference type="InterPro" id="IPR031468">
    <property type="entry name" value="SMP_LBD"/>
</dbReference>
<evidence type="ECO:0000256" key="8">
    <source>
        <dbReference type="ARBA" id="ARBA00023128"/>
    </source>
</evidence>
<evidence type="ECO:0000256" key="11">
    <source>
        <dbReference type="SAM" id="MobiDB-lite"/>
    </source>
</evidence>
<keyword evidence="2" id="KW-0813">Transport</keyword>
<dbReference type="HAMAP" id="MF_03105">
    <property type="entry name" value="Mdm34"/>
    <property type="match status" value="1"/>
</dbReference>
<keyword evidence="3 10" id="KW-1134">Transmembrane beta strand</keyword>
<dbReference type="CDD" id="cd21673">
    <property type="entry name" value="SMP_Mdm34"/>
    <property type="match status" value="1"/>
</dbReference>
<comment type="caution">
    <text evidence="13">The sequence shown here is derived from an EMBL/GenBank/DDBJ whole genome shotgun (WGS) entry which is preliminary data.</text>
</comment>
<comment type="similarity">
    <text evidence="10">Belongs to the MDM34 family.</text>
</comment>
<evidence type="ECO:0000313" key="13">
    <source>
        <dbReference type="EMBL" id="ORX61949.1"/>
    </source>
</evidence>
<feature type="region of interest" description="Disordered" evidence="11">
    <location>
        <begin position="345"/>
        <end position="374"/>
    </location>
</feature>
<comment type="subunit">
    <text evidence="10">Component of the ER-mitochondria encounter structure (ERMES) or MDM complex, composed of MMM1, MDM10, MDM12 and MDM34.</text>
</comment>
<keyword evidence="4 10" id="KW-0812">Transmembrane</keyword>
<feature type="domain" description="SMP-LTD" evidence="12">
    <location>
        <begin position="1"/>
        <end position="193"/>
    </location>
</feature>
<dbReference type="OrthoDB" id="17927at2759"/>
<feature type="compositionally biased region" description="Polar residues" evidence="11">
    <location>
        <begin position="402"/>
        <end position="412"/>
    </location>
</feature>
<proteinExistence type="inferred from homology"/>
<evidence type="ECO:0000256" key="2">
    <source>
        <dbReference type="ARBA" id="ARBA00022448"/>
    </source>
</evidence>
<keyword evidence="9 10" id="KW-0472">Membrane</keyword>
<evidence type="ECO:0000256" key="5">
    <source>
        <dbReference type="ARBA" id="ARBA00022787"/>
    </source>
</evidence>
<name>A0A1X2GVA0_9FUNG</name>
<dbReference type="GO" id="GO:1990456">
    <property type="term" value="P:mitochondrion-endoplasmic reticulum membrane tethering"/>
    <property type="evidence" value="ECO:0007669"/>
    <property type="project" value="TreeGrafter"/>
</dbReference>
<dbReference type="GO" id="GO:0015914">
    <property type="term" value="P:phospholipid transport"/>
    <property type="evidence" value="ECO:0007669"/>
    <property type="project" value="TreeGrafter"/>
</dbReference>
<evidence type="ECO:0000256" key="1">
    <source>
        <dbReference type="ARBA" id="ARBA00004370"/>
    </source>
</evidence>
<comment type="function">
    <text evidence="10">Component of the ERMES/MDM complex, which serves as a molecular tether to connect the endoplasmic reticulum (ER) and mitochondria. Components of this complex are involved in the control of mitochondrial shape and protein biogenesis, and function in nonvesicular lipid trafficking between the ER and mitochondria. MDM34 is required for the interaction of the ER-resident membrane protein MMM1 and the outer mitochondrial membrane-resident beta-barrel protein MDM10.</text>
</comment>
<comment type="domain">
    <text evidence="10">Lacks alpha-helical transmembrane segments, suggesting that it resides in the membrane via beta-sheet conformations similar to those predicted for other outer membrane proteins and porin.</text>
</comment>
<keyword evidence="5 10" id="KW-1000">Mitochondrion outer membrane</keyword>
<dbReference type="AlphaFoldDB" id="A0A1X2GVA0"/>
<keyword evidence="14" id="KW-1185">Reference proteome</keyword>
<dbReference type="Pfam" id="PF26545">
    <property type="entry name" value="Mdm34_N"/>
    <property type="match status" value="1"/>
</dbReference>
<dbReference type="PROSITE" id="PS51847">
    <property type="entry name" value="SMP"/>
    <property type="match status" value="1"/>
</dbReference>
<reference evidence="13 14" key="1">
    <citation type="submission" date="2016-07" db="EMBL/GenBank/DDBJ databases">
        <title>Pervasive Adenine N6-methylation of Active Genes in Fungi.</title>
        <authorList>
            <consortium name="DOE Joint Genome Institute"/>
            <person name="Mondo S.J."/>
            <person name="Dannebaum R.O."/>
            <person name="Kuo R.C."/>
            <person name="Labutti K."/>
            <person name="Haridas S."/>
            <person name="Kuo A."/>
            <person name="Salamov A."/>
            <person name="Ahrendt S.R."/>
            <person name="Lipzen A."/>
            <person name="Sullivan W."/>
            <person name="Andreopoulos W.B."/>
            <person name="Clum A."/>
            <person name="Lindquist E."/>
            <person name="Daum C."/>
            <person name="Ramamoorthy G.K."/>
            <person name="Gryganskyi A."/>
            <person name="Culley D."/>
            <person name="Magnuson J.K."/>
            <person name="James T.Y."/>
            <person name="O'Malley M.A."/>
            <person name="Stajich J.E."/>
            <person name="Spatafora J.W."/>
            <person name="Visel A."/>
            <person name="Grigoriev I.V."/>
        </authorList>
    </citation>
    <scope>NUCLEOTIDE SEQUENCE [LARGE SCALE GENOMIC DNA]</scope>
    <source>
        <strain evidence="13 14">NRRL 3301</strain>
    </source>
</reference>
<evidence type="ECO:0000259" key="12">
    <source>
        <dbReference type="PROSITE" id="PS51847"/>
    </source>
</evidence>
<dbReference type="GO" id="GO:0007005">
    <property type="term" value="P:mitochondrion organization"/>
    <property type="evidence" value="ECO:0007669"/>
    <property type="project" value="InterPro"/>
</dbReference>
<keyword evidence="7" id="KW-0446">Lipid-binding</keyword>
<feature type="region of interest" description="Disordered" evidence="11">
    <location>
        <begin position="219"/>
        <end position="244"/>
    </location>
</feature>
<feature type="compositionally biased region" description="Low complexity" evidence="11">
    <location>
        <begin position="353"/>
        <end position="374"/>
    </location>
</feature>
<keyword evidence="6" id="KW-0445">Lipid transport</keyword>
<feature type="region of interest" description="Disordered" evidence="11">
    <location>
        <begin position="402"/>
        <end position="451"/>
    </location>
</feature>
<dbReference type="Proteomes" id="UP000242146">
    <property type="component" value="Unassembled WGS sequence"/>
</dbReference>
<keyword evidence="8 10" id="KW-0496">Mitochondrion</keyword>
<dbReference type="STRING" id="101127.A0A1X2GVA0"/>
<sequence>MAFRFNWPEFDTEFYDEAKSQLEAALNKGNKPKNIVDYITVKELNMGTKAPDLEILEIGELTTNKFRGIFKLTYAGDAFIVLQTKVQANPMHAKQSTLPRHTRPNILAADQPLVVPMLLRISDLRLRGIVVLVVSKTKGITLVFKNDPLENILISSTFDSVASVRNFLQREIEKQLRNLFQEDLPVMIHNLSLRHIQNEQEKAKKQQQEERLKAQQLRKLERQRRKKKRATSPPMSVFSDPGHQPSTIHPPMSLIFPSVPASQYDCSSLPDMSMSQPGFPLTPSSIVGGDHLSTTSFPFIEDAGAFFDSVRFNQLYRPTSALLQGAASPPFGSFSDLYYHHQQQQGTPLHSHLGSASAKSPPSSVLSSSLPPSSLYNQTPVTAANLSTLDMLYQHRLATAASASSYRPSQHPQDFVDDDDDDDDDDEGYFGTEQDDDVDMPKDPLASSPSASSAMASAYDIYSDDVDAPWYVTEGLGLPLTREDTTAQPFTLPTDQAIVLDPFENAAAAKLAQLAKSNHTISPFTHTIDHVTYKSLPYTVKPTTRPKLNKVPRRRIIRLNLSNSSSSNSSS</sequence>
<organism evidence="13 14">
    <name type="scientific">Hesseltinella vesiculosa</name>
    <dbReference type="NCBI Taxonomy" id="101127"/>
    <lineage>
        <taxon>Eukaryota</taxon>
        <taxon>Fungi</taxon>
        <taxon>Fungi incertae sedis</taxon>
        <taxon>Mucoromycota</taxon>
        <taxon>Mucoromycotina</taxon>
        <taxon>Mucoromycetes</taxon>
        <taxon>Mucorales</taxon>
        <taxon>Cunninghamellaceae</taxon>
        <taxon>Hesseltinella</taxon>
    </lineage>
</organism>
<evidence type="ECO:0000256" key="6">
    <source>
        <dbReference type="ARBA" id="ARBA00023055"/>
    </source>
</evidence>
<protein>
    <recommendedName>
        <fullName evidence="10">Mitochondrial distribution and morphology protein 34</fullName>
    </recommendedName>
</protein>
<dbReference type="GO" id="GO:0032865">
    <property type="term" value="C:ERMES complex"/>
    <property type="evidence" value="ECO:0007669"/>
    <property type="project" value="UniProtKB-UniRule"/>
</dbReference>
<dbReference type="InterPro" id="IPR058825">
    <property type="entry name" value="MDM34_N"/>
</dbReference>
<comment type="subcellular location">
    <subcellularLocation>
        <location evidence="1">Membrane</location>
    </subcellularLocation>
    <subcellularLocation>
        <location evidence="10">Mitochondrion outer membrane</location>
        <topology evidence="10">Multi-pass membrane protein</topology>
    </subcellularLocation>
    <text evidence="10">The ERMES/MDM complex localizes to a few discrete foci (around 10 per single cell), that represent mitochondria-endoplasmic reticulum junctions. These foci are often found next to mtDNA nucleoids.</text>
</comment>
<evidence type="ECO:0000256" key="10">
    <source>
        <dbReference type="HAMAP-Rule" id="MF_03105"/>
    </source>
</evidence>
<dbReference type="PANTHER" id="PTHR28185">
    <property type="entry name" value="MITOCHONDRIAL DISTRIBUTION AND MORPHOLOGY PROTEIN 34"/>
    <property type="match status" value="1"/>
</dbReference>
<accession>A0A1X2GVA0</accession>
<evidence type="ECO:0000256" key="7">
    <source>
        <dbReference type="ARBA" id="ARBA00023121"/>
    </source>
</evidence>
<dbReference type="InterPro" id="IPR027536">
    <property type="entry name" value="MDM34"/>
</dbReference>
<gene>
    <name evidence="10" type="primary">MDM34</name>
    <name evidence="13" type="ORF">DM01DRAFT_1331424</name>
</gene>
<evidence type="ECO:0000256" key="4">
    <source>
        <dbReference type="ARBA" id="ARBA00022692"/>
    </source>
</evidence>
<dbReference type="PANTHER" id="PTHR28185:SF1">
    <property type="entry name" value="MITOCHONDRIAL DISTRIBUTION AND MORPHOLOGY PROTEIN 34"/>
    <property type="match status" value="1"/>
</dbReference>